<comment type="caution">
    <text evidence="2">The sequence shown here is derived from an EMBL/GenBank/DDBJ whole genome shotgun (WGS) entry which is preliminary data.</text>
</comment>
<dbReference type="RefSeq" id="WP_147026407.1">
    <property type="nucleotide sequence ID" value="NZ_BJZU01000052.1"/>
</dbReference>
<dbReference type="EMBL" id="BJZU01000052">
    <property type="protein sequence ID" value="GEP04809.1"/>
    <property type="molecule type" value="Genomic_DNA"/>
</dbReference>
<dbReference type="AlphaFoldDB" id="A0A512J4N4"/>
<evidence type="ECO:0000313" key="5">
    <source>
        <dbReference type="Proteomes" id="UP001156856"/>
    </source>
</evidence>
<evidence type="ECO:0000313" key="2">
    <source>
        <dbReference type="EMBL" id="GEP04809.1"/>
    </source>
</evidence>
<keyword evidence="5" id="KW-1185">Reference proteome</keyword>
<proteinExistence type="predicted"/>
<protein>
    <submittedName>
        <fullName evidence="2">Uncharacterized protein</fullName>
    </submittedName>
</protein>
<name>A0A512J4N4_9HYPH</name>
<reference evidence="3" key="1">
    <citation type="journal article" date="2014" name="Int. J. Syst. Evol. Microbiol.">
        <title>Complete genome of a new Firmicutes species belonging to the dominant human colonic microbiota ('Ruminococcus bicirculans') reveals two chromosomes and a selective capacity to utilize plant glucans.</title>
        <authorList>
            <consortium name="NISC Comparative Sequencing Program"/>
            <person name="Wegmann U."/>
            <person name="Louis P."/>
            <person name="Goesmann A."/>
            <person name="Henrissat B."/>
            <person name="Duncan S.H."/>
            <person name="Flint H.J."/>
        </authorList>
    </citation>
    <scope>NUCLEOTIDE SEQUENCE</scope>
    <source>
        <strain evidence="3">NBRC 107715</strain>
    </source>
</reference>
<organism evidence="2 4">
    <name type="scientific">Methylobacterium oxalidis</name>
    <dbReference type="NCBI Taxonomy" id="944322"/>
    <lineage>
        <taxon>Bacteria</taxon>
        <taxon>Pseudomonadati</taxon>
        <taxon>Pseudomonadota</taxon>
        <taxon>Alphaproteobacteria</taxon>
        <taxon>Hyphomicrobiales</taxon>
        <taxon>Methylobacteriaceae</taxon>
        <taxon>Methylobacterium</taxon>
    </lineage>
</organism>
<reference evidence="5" key="2">
    <citation type="journal article" date="2019" name="Int. J. Syst. Evol. Microbiol.">
        <title>The Global Catalogue of Microorganisms (GCM) 10K type strain sequencing project: providing services to taxonomists for standard genome sequencing and annotation.</title>
        <authorList>
            <consortium name="The Broad Institute Genomics Platform"/>
            <consortium name="The Broad Institute Genome Sequencing Center for Infectious Disease"/>
            <person name="Wu L."/>
            <person name="Ma J."/>
        </authorList>
    </citation>
    <scope>NUCLEOTIDE SEQUENCE [LARGE SCALE GENOMIC DNA]</scope>
    <source>
        <strain evidence="5">NBRC 107715</strain>
    </source>
</reference>
<dbReference type="EMBL" id="BSPK01000025">
    <property type="protein sequence ID" value="GLS63635.1"/>
    <property type="molecule type" value="Genomic_DNA"/>
</dbReference>
<accession>A0A512J4N4</accession>
<sequence>MDCEDLMKLQPGLLYRTRDGRTAGPIERTTVSDPHPWTGSVEGERTAGVWTDEGQFFSSGSFHNLDLVGRIHRSRDKAIDQITLEDYRRGVAKLRALL</sequence>
<dbReference type="OrthoDB" id="8410940at2"/>
<gene>
    <name evidence="3" type="ORF">GCM10007888_20160</name>
    <name evidence="2" type="ORF">MOX02_28470</name>
</gene>
<feature type="region of interest" description="Disordered" evidence="1">
    <location>
        <begin position="18"/>
        <end position="41"/>
    </location>
</feature>
<evidence type="ECO:0000313" key="3">
    <source>
        <dbReference type="EMBL" id="GLS63635.1"/>
    </source>
</evidence>
<evidence type="ECO:0000256" key="1">
    <source>
        <dbReference type="SAM" id="MobiDB-lite"/>
    </source>
</evidence>
<evidence type="ECO:0000313" key="4">
    <source>
        <dbReference type="Proteomes" id="UP000321960"/>
    </source>
</evidence>
<reference evidence="3" key="4">
    <citation type="submission" date="2023-01" db="EMBL/GenBank/DDBJ databases">
        <title>Draft genome sequence of Methylobacterium oxalidis strain NBRC 107715.</title>
        <authorList>
            <person name="Sun Q."/>
            <person name="Mori K."/>
        </authorList>
    </citation>
    <scope>NUCLEOTIDE SEQUENCE</scope>
    <source>
        <strain evidence="3">NBRC 107715</strain>
    </source>
</reference>
<dbReference type="Proteomes" id="UP000321960">
    <property type="component" value="Unassembled WGS sequence"/>
</dbReference>
<reference evidence="2 4" key="3">
    <citation type="submission" date="2019-07" db="EMBL/GenBank/DDBJ databases">
        <title>Whole genome shotgun sequence of Methylobacterium oxalidis NBRC 107715.</title>
        <authorList>
            <person name="Hosoyama A."/>
            <person name="Uohara A."/>
            <person name="Ohji S."/>
            <person name="Ichikawa N."/>
        </authorList>
    </citation>
    <scope>NUCLEOTIDE SEQUENCE [LARGE SCALE GENOMIC DNA]</scope>
    <source>
        <strain evidence="2 4">NBRC 107715</strain>
    </source>
</reference>
<dbReference type="Proteomes" id="UP001156856">
    <property type="component" value="Unassembled WGS sequence"/>
</dbReference>